<accession>A0ACB9M5U3</accession>
<reference evidence="2" key="1">
    <citation type="journal article" date="2023" name="Front. Plant Sci.">
        <title>Chromosomal-level genome assembly of Melastoma candidum provides insights into trichome evolution.</title>
        <authorList>
            <person name="Zhong Y."/>
            <person name="Wu W."/>
            <person name="Sun C."/>
            <person name="Zou P."/>
            <person name="Liu Y."/>
            <person name="Dai S."/>
            <person name="Zhou R."/>
        </authorList>
    </citation>
    <scope>NUCLEOTIDE SEQUENCE [LARGE SCALE GENOMIC DNA]</scope>
</reference>
<protein>
    <submittedName>
        <fullName evidence="1">Uncharacterized protein</fullName>
    </submittedName>
</protein>
<dbReference type="Proteomes" id="UP001057402">
    <property type="component" value="Chromosome 10"/>
</dbReference>
<keyword evidence="2" id="KW-1185">Reference proteome</keyword>
<dbReference type="EMBL" id="CM042889">
    <property type="protein sequence ID" value="KAI4318754.1"/>
    <property type="molecule type" value="Genomic_DNA"/>
</dbReference>
<name>A0ACB9M5U3_9MYRT</name>
<evidence type="ECO:0000313" key="2">
    <source>
        <dbReference type="Proteomes" id="UP001057402"/>
    </source>
</evidence>
<sequence length="199" mass="22289">MYQIPRFVPELTNKIMALKLASVSMVRFLFLFVIYYILLMIPSTCGTSDSDLSWICSLTQNDEHCKQLLLSDPRTNSSDPPLISLISIELAHKQATYNLGEFTGYRDNSTDPSLGKLFGNCTEMYQAIVYDLDKVYGLSKQGDYKGVLNEGTPTKEVYDCENDLPPSLPTMAITEDMLLALETLSGVASYVVYKTSRHP</sequence>
<comment type="caution">
    <text evidence="1">The sequence shown here is derived from an EMBL/GenBank/DDBJ whole genome shotgun (WGS) entry which is preliminary data.</text>
</comment>
<gene>
    <name evidence="1" type="ORF">MLD38_032424</name>
</gene>
<evidence type="ECO:0000313" key="1">
    <source>
        <dbReference type="EMBL" id="KAI4318754.1"/>
    </source>
</evidence>
<proteinExistence type="predicted"/>
<organism evidence="1 2">
    <name type="scientific">Melastoma candidum</name>
    <dbReference type="NCBI Taxonomy" id="119954"/>
    <lineage>
        <taxon>Eukaryota</taxon>
        <taxon>Viridiplantae</taxon>
        <taxon>Streptophyta</taxon>
        <taxon>Embryophyta</taxon>
        <taxon>Tracheophyta</taxon>
        <taxon>Spermatophyta</taxon>
        <taxon>Magnoliopsida</taxon>
        <taxon>eudicotyledons</taxon>
        <taxon>Gunneridae</taxon>
        <taxon>Pentapetalae</taxon>
        <taxon>rosids</taxon>
        <taxon>malvids</taxon>
        <taxon>Myrtales</taxon>
        <taxon>Melastomataceae</taxon>
        <taxon>Melastomatoideae</taxon>
        <taxon>Melastomateae</taxon>
        <taxon>Melastoma</taxon>
    </lineage>
</organism>